<dbReference type="InterPro" id="IPR050875">
    <property type="entry name" value="Troponin_I"/>
</dbReference>
<feature type="domain" description="Inner centromere protein ARK-binding" evidence="8">
    <location>
        <begin position="1703"/>
        <end position="1755"/>
    </location>
</feature>
<accession>A0A2P5F8A0</accession>
<evidence type="ECO:0000256" key="1">
    <source>
        <dbReference type="ARBA" id="ARBA00004123"/>
    </source>
</evidence>
<keyword evidence="5" id="KW-0206">Cytoskeleton</keyword>
<feature type="compositionally biased region" description="Polar residues" evidence="7">
    <location>
        <begin position="1687"/>
        <end position="1696"/>
    </location>
</feature>
<feature type="compositionally biased region" description="Polar residues" evidence="7">
    <location>
        <begin position="1632"/>
        <end position="1648"/>
    </location>
</feature>
<feature type="region of interest" description="Disordered" evidence="7">
    <location>
        <begin position="257"/>
        <end position="278"/>
    </location>
</feature>
<dbReference type="Proteomes" id="UP000237000">
    <property type="component" value="Unassembled WGS sequence"/>
</dbReference>
<comment type="caution">
    <text evidence="9">The sequence shown here is derived from an EMBL/GenBank/DDBJ whole genome shotgun (WGS) entry which is preliminary data.</text>
</comment>
<comment type="subcellular location">
    <subcellularLocation>
        <location evidence="2">Cytoplasm</location>
        <location evidence="2">Cytoskeleton</location>
        <location evidence="2">Spindle</location>
    </subcellularLocation>
    <subcellularLocation>
        <location evidence="1">Nucleus</location>
    </subcellularLocation>
</comment>
<keyword evidence="4" id="KW-0963">Cytoplasm</keyword>
<feature type="region of interest" description="Disordered" evidence="7">
    <location>
        <begin position="143"/>
        <end position="170"/>
    </location>
</feature>
<dbReference type="PANTHER" id="PTHR13738">
    <property type="entry name" value="TROPONIN I"/>
    <property type="match status" value="1"/>
</dbReference>
<feature type="compositionally biased region" description="Polar residues" evidence="7">
    <location>
        <begin position="259"/>
        <end position="278"/>
    </location>
</feature>
<dbReference type="GO" id="GO:0005634">
    <property type="term" value="C:nucleus"/>
    <property type="evidence" value="ECO:0007669"/>
    <property type="project" value="UniProtKB-SubCell"/>
</dbReference>
<reference evidence="10" key="1">
    <citation type="submission" date="2016-06" db="EMBL/GenBank/DDBJ databases">
        <title>Parallel loss of symbiosis genes in relatives of nitrogen-fixing non-legume Parasponia.</title>
        <authorList>
            <person name="Van Velzen R."/>
            <person name="Holmer R."/>
            <person name="Bu F."/>
            <person name="Rutten L."/>
            <person name="Van Zeijl A."/>
            <person name="Liu W."/>
            <person name="Santuari L."/>
            <person name="Cao Q."/>
            <person name="Sharma T."/>
            <person name="Shen D."/>
            <person name="Roswanjaya Y."/>
            <person name="Wardhani T."/>
            <person name="Kalhor M.S."/>
            <person name="Jansen J."/>
            <person name="Van den Hoogen J."/>
            <person name="Gungor B."/>
            <person name="Hartog M."/>
            <person name="Hontelez J."/>
            <person name="Verver J."/>
            <person name="Yang W.-C."/>
            <person name="Schijlen E."/>
            <person name="Repin R."/>
            <person name="Schilthuizen M."/>
            <person name="Schranz E."/>
            <person name="Heidstra R."/>
            <person name="Miyata K."/>
            <person name="Fedorova E."/>
            <person name="Kohlen W."/>
            <person name="Bisseling T."/>
            <person name="Smit S."/>
            <person name="Geurts R."/>
        </authorList>
    </citation>
    <scope>NUCLEOTIDE SEQUENCE [LARGE SCALE GENOMIC DNA]</scope>
    <source>
        <strain evidence="10">cv. RG33-2</strain>
    </source>
</reference>
<name>A0A2P5F8A0_TREOI</name>
<dbReference type="EMBL" id="JXTC01000054">
    <property type="protein sequence ID" value="PON94007.1"/>
    <property type="molecule type" value="Genomic_DNA"/>
</dbReference>
<protein>
    <submittedName>
        <fullName evidence="9">Inner centromere protein, ARK-binding domain containing protein</fullName>
    </submittedName>
</protein>
<feature type="compositionally biased region" description="Polar residues" evidence="7">
    <location>
        <begin position="939"/>
        <end position="953"/>
    </location>
</feature>
<dbReference type="InParanoid" id="A0A2P5F8A0"/>
<evidence type="ECO:0000256" key="2">
    <source>
        <dbReference type="ARBA" id="ARBA00004186"/>
    </source>
</evidence>
<feature type="region of interest" description="Disordered" evidence="7">
    <location>
        <begin position="1505"/>
        <end position="1664"/>
    </location>
</feature>
<feature type="compositionally biased region" description="Basic and acidic residues" evidence="7">
    <location>
        <begin position="795"/>
        <end position="805"/>
    </location>
</feature>
<keyword evidence="10" id="KW-1185">Reference proteome</keyword>
<feature type="region of interest" description="Disordered" evidence="7">
    <location>
        <begin position="778"/>
        <end position="805"/>
    </location>
</feature>
<dbReference type="Pfam" id="PF03941">
    <property type="entry name" value="INCENP_ARK-bind"/>
    <property type="match status" value="1"/>
</dbReference>
<dbReference type="InterPro" id="IPR005635">
    <property type="entry name" value="Inner_centromere_prot_ARK-bd"/>
</dbReference>
<feature type="region of interest" description="Disordered" evidence="7">
    <location>
        <begin position="525"/>
        <end position="552"/>
    </location>
</feature>
<sequence>MSTIEKLFVQIFERKSYIIDQVKQQTHLFDQHLASKLLIDGIAPPPWFWNSIRDSRTSDPSELNAEDLISGVLLSRPRPVVPFSFSHCSVYEKPVAEATNGELSNGLCEEVRVESRGFDGLDHAGCVSVGVSTLDHCNTLVQDHRGEAEDTSITSPQDQRDTRTSDVNPEPALSLAKIQRSRSRQRALELRNSAKIAKSRLKNGNNYSSYSGGSIAVPSFMDDQPEELNLVKPVDSSKNVCAVEDVKIVDSWSKEKESTVYSTKSSGRQQSSLNGGSSFNVAREHGATLAGFVGPSVQLSNPGNQPLESANHFQIDYNNHIVTEAKVGDNRREEKGISNECRRVTRSRSSGQQTNCVGKLFKLDGPSDSQKKNGSCSLTSPAQLANRNEIVKSAAITEESCGVKAQVDASRSNKQATDCYSGRITRSKNSTQPSNIVYDLSKPLMFSSTQENLEVSEVNAKENSTMGNSIKGYVPSSTPQAACVIQRIPEALDCNINAEIITESIVSISNRSHNGVGTQISAERSSLIREDQEQCAANSTDSSDEENAADDCVGKNTRTSITEGTSKLVNSQDLGCRVTRSRSAALNKHPDTKSVDSSEGVGPNNVSGVDVKDLPYTSTSQAANLEECATTAKEIDTDVSVEVHPVCSGSNLEGAGLVELEVLAPCPADCSMVVEPKQLNFDDVETSSVNGSALSIRIDTNERLLKRSALALSESAGILAKGMSEKYQENVNLPVEEREILSKEEEPQKVSSDACTEDIDTAIIALNGHAVSVEKETPHVGKDIATDNLQQSGKNSKENSSSRDHLLTSEVARESLPGSLLKVVSSSNITNANADKGMNLSFETETRTPVTAIPAELVSLDSRQEIISPVDSKLSKDADFPLVTKPGPFEIQEACADSVGELPCSVSKDETEGDLAQSIVNLGISQLCTAESLERSTHNVTRVGLSQSTQRQTIARPAAKTGSSASIEGSGTQNKRKRSDSLDYLSTSRDSKENAVLPVNKDSKFRDLSSEEHSLKEVLESQDLQIPEDDVLQLVISRSKVEGKYQSEEDNMQEGSQSAFKFQVQVDDFSLKDTDRSENTLVGFMDEELEASLVSSVVRQAAGDCKGHLMEKARMEDPTNIIFDGVSQCTLEENEFSSHLEDTFGIQHAEPLTYSESLYSTGADETMPVLEGFIMQSDDEQPSVADEGISFEKLNLPKTSVERAGLLEQLCRSACLPTPASCSSTPYKLHKISNLYQSVPTGLLEGMDMKNKLPINDFVKLKGYDRLSEDFNCAFQGRSYSDCLPNSTSQSDWGIKKPCISPVRKVWDRIISKSGSEKRRSLNPELPCISEENENIDEVADTYREGIVSDIVTNSAKREPLAEIISNLSASEAEPYVDRCSLDSVNTEFSFNGTHNRVKKNLGNGKCNKRRFNNKENDTLSLGPIALKGKTASLHNPFSKPKLSSRTSSRRGGPGITETEPKPGNIVSNVTSFIPLVQQKQAAAVVTGKRDVKVKALEAAEAAKRLAERKENERKAKKEAMKLERARVEQENLRQLELQKKKKEQERKRKEADMAAKKRQREEEERKEKERKRLRVEETRKLQKENGQKLHALKKEKEVKCQTMDDKGHETNESKSERRNHKKMKQHKGDENFQTISEAEPATTQASTSDDRETSIIHEDIGVSSDFAKNLKANNLEKPTGAEHLVATTSQEQSYDISPYKCSDDEDEEDDEVPNTKFVPSWARKTSVALVVSSQDRVDPEEIFPPESFCSIAEVLLPRKYQLKIGGT</sequence>
<dbReference type="STRING" id="63057.A0A2P5F8A0"/>
<feature type="compositionally biased region" description="Basic and acidic residues" evidence="7">
    <location>
        <begin position="1649"/>
        <end position="1661"/>
    </location>
</feature>
<dbReference type="PANTHER" id="PTHR13738:SF1">
    <property type="entry name" value="TROPONIN I"/>
    <property type="match status" value="1"/>
</dbReference>
<evidence type="ECO:0000313" key="10">
    <source>
        <dbReference type="Proteomes" id="UP000237000"/>
    </source>
</evidence>
<dbReference type="FunCoup" id="A0A2P5F8A0">
    <property type="interactions" value="460"/>
</dbReference>
<evidence type="ECO:0000256" key="6">
    <source>
        <dbReference type="ARBA" id="ARBA00023242"/>
    </source>
</evidence>
<gene>
    <name evidence="9" type="ORF">TorRG33x02_100460</name>
</gene>
<dbReference type="GO" id="GO:0005819">
    <property type="term" value="C:spindle"/>
    <property type="evidence" value="ECO:0007669"/>
    <property type="project" value="UniProtKB-SubCell"/>
</dbReference>
<feature type="compositionally biased region" description="Basic and acidic residues" evidence="7">
    <location>
        <begin position="1505"/>
        <end position="1568"/>
    </location>
</feature>
<evidence type="ECO:0000256" key="5">
    <source>
        <dbReference type="ARBA" id="ARBA00023212"/>
    </source>
</evidence>
<dbReference type="OrthoDB" id="681218at2759"/>
<feature type="compositionally biased region" description="Polar residues" evidence="7">
    <location>
        <begin position="961"/>
        <end position="973"/>
    </location>
</feature>
<feature type="region of interest" description="Disordered" evidence="7">
    <location>
        <begin position="1679"/>
        <end position="1718"/>
    </location>
</feature>
<feature type="compositionally biased region" description="Acidic residues" evidence="7">
    <location>
        <begin position="1704"/>
        <end position="1713"/>
    </location>
</feature>
<evidence type="ECO:0000256" key="3">
    <source>
        <dbReference type="ARBA" id="ARBA00010042"/>
    </source>
</evidence>
<evidence type="ECO:0000256" key="4">
    <source>
        <dbReference type="ARBA" id="ARBA00022490"/>
    </source>
</evidence>
<evidence type="ECO:0000259" key="8">
    <source>
        <dbReference type="Pfam" id="PF03941"/>
    </source>
</evidence>
<evidence type="ECO:0000313" key="9">
    <source>
        <dbReference type="EMBL" id="PON94007.1"/>
    </source>
</evidence>
<evidence type="ECO:0000256" key="7">
    <source>
        <dbReference type="SAM" id="MobiDB-lite"/>
    </source>
</evidence>
<comment type="similarity">
    <text evidence="3">Belongs to the INCENP family.</text>
</comment>
<feature type="region of interest" description="Disordered" evidence="7">
    <location>
        <begin position="581"/>
        <end position="612"/>
    </location>
</feature>
<feature type="region of interest" description="Disordered" evidence="7">
    <location>
        <begin position="939"/>
        <end position="998"/>
    </location>
</feature>
<feature type="region of interest" description="Disordered" evidence="7">
    <location>
        <begin position="1431"/>
        <end position="1466"/>
    </location>
</feature>
<proteinExistence type="inferred from homology"/>
<keyword evidence="6" id="KW-0539">Nucleus</keyword>
<organism evidence="9 10">
    <name type="scientific">Trema orientale</name>
    <name type="common">Charcoal tree</name>
    <name type="synonym">Celtis orientalis</name>
    <dbReference type="NCBI Taxonomy" id="63057"/>
    <lineage>
        <taxon>Eukaryota</taxon>
        <taxon>Viridiplantae</taxon>
        <taxon>Streptophyta</taxon>
        <taxon>Embryophyta</taxon>
        <taxon>Tracheophyta</taxon>
        <taxon>Spermatophyta</taxon>
        <taxon>Magnoliopsida</taxon>
        <taxon>eudicotyledons</taxon>
        <taxon>Gunneridae</taxon>
        <taxon>Pentapetalae</taxon>
        <taxon>rosids</taxon>
        <taxon>fabids</taxon>
        <taxon>Rosales</taxon>
        <taxon>Cannabaceae</taxon>
        <taxon>Trema</taxon>
    </lineage>
</organism>
<feature type="compositionally biased region" description="Basic and acidic residues" evidence="7">
    <location>
        <begin position="1575"/>
        <end position="1617"/>
    </location>
</feature>